<organism evidence="2 3">
    <name type="scientific">Dentipellis fragilis</name>
    <dbReference type="NCBI Taxonomy" id="205917"/>
    <lineage>
        <taxon>Eukaryota</taxon>
        <taxon>Fungi</taxon>
        <taxon>Dikarya</taxon>
        <taxon>Basidiomycota</taxon>
        <taxon>Agaricomycotina</taxon>
        <taxon>Agaricomycetes</taxon>
        <taxon>Russulales</taxon>
        <taxon>Hericiaceae</taxon>
        <taxon>Dentipellis</taxon>
    </lineage>
</organism>
<name>A0A4Y9YTE2_9AGAM</name>
<dbReference type="EMBL" id="SEOQ01000375">
    <property type="protein sequence ID" value="TFY64359.1"/>
    <property type="molecule type" value="Genomic_DNA"/>
</dbReference>
<dbReference type="AlphaFoldDB" id="A0A4Y9YTE2"/>
<reference evidence="2 3" key="1">
    <citation type="submission" date="2019-02" db="EMBL/GenBank/DDBJ databases">
        <title>Genome sequencing of the rare red list fungi Dentipellis fragilis.</title>
        <authorList>
            <person name="Buettner E."/>
            <person name="Kellner H."/>
        </authorList>
    </citation>
    <scope>NUCLEOTIDE SEQUENCE [LARGE SCALE GENOMIC DNA]</scope>
    <source>
        <strain evidence="2 3">DSM 105465</strain>
    </source>
</reference>
<keyword evidence="1" id="KW-0732">Signal</keyword>
<proteinExistence type="predicted"/>
<gene>
    <name evidence="2" type="ORF">EVG20_g5966</name>
</gene>
<evidence type="ECO:0000313" key="2">
    <source>
        <dbReference type="EMBL" id="TFY64359.1"/>
    </source>
</evidence>
<comment type="caution">
    <text evidence="2">The sequence shown here is derived from an EMBL/GenBank/DDBJ whole genome shotgun (WGS) entry which is preliminary data.</text>
</comment>
<protein>
    <submittedName>
        <fullName evidence="2">Uncharacterized protein</fullName>
    </submittedName>
</protein>
<accession>A0A4Y9YTE2</accession>
<dbReference type="Proteomes" id="UP000298327">
    <property type="component" value="Unassembled WGS sequence"/>
</dbReference>
<feature type="chain" id="PRO_5021477989" evidence="1">
    <location>
        <begin position="25"/>
        <end position="136"/>
    </location>
</feature>
<keyword evidence="3" id="KW-1185">Reference proteome</keyword>
<feature type="signal peptide" evidence="1">
    <location>
        <begin position="1"/>
        <end position="24"/>
    </location>
</feature>
<evidence type="ECO:0000313" key="3">
    <source>
        <dbReference type="Proteomes" id="UP000298327"/>
    </source>
</evidence>
<sequence length="136" mass="14166">MLPTGVRRPLAATILALLCPACDDLTLYSRDCGPCTTFNPSREHSGHVTSTELASGTCLVAYSSRLDGTLTYGHDGLAHGINPFAVTLLCVYSEMSIIVDSLAAGPGAAATIQYLYFSSSMPPALQADSERGPGLA</sequence>
<evidence type="ECO:0000256" key="1">
    <source>
        <dbReference type="SAM" id="SignalP"/>
    </source>
</evidence>